<accession>A0ACA9PJK3</accession>
<dbReference type="EMBL" id="CAJVPM010042769">
    <property type="protein sequence ID" value="CAG8710003.1"/>
    <property type="molecule type" value="Genomic_DNA"/>
</dbReference>
<reference evidence="1" key="1">
    <citation type="submission" date="2021-06" db="EMBL/GenBank/DDBJ databases">
        <authorList>
            <person name="Kallberg Y."/>
            <person name="Tangrot J."/>
            <person name="Rosling A."/>
        </authorList>
    </citation>
    <scope>NUCLEOTIDE SEQUENCE</scope>
    <source>
        <strain evidence="1">AU212A</strain>
    </source>
</reference>
<keyword evidence="2" id="KW-1185">Reference proteome</keyword>
<comment type="caution">
    <text evidence="1">The sequence shown here is derived from an EMBL/GenBank/DDBJ whole genome shotgun (WGS) entry which is preliminary data.</text>
</comment>
<dbReference type="Proteomes" id="UP000789860">
    <property type="component" value="Unassembled WGS sequence"/>
</dbReference>
<gene>
    <name evidence="1" type="ORF">SCALOS_LOCUS10828</name>
</gene>
<evidence type="ECO:0000313" key="1">
    <source>
        <dbReference type="EMBL" id="CAG8710003.1"/>
    </source>
</evidence>
<name>A0ACA9PJK3_9GLOM</name>
<protein>
    <submittedName>
        <fullName evidence="1">8652_t:CDS:1</fullName>
    </submittedName>
</protein>
<evidence type="ECO:0000313" key="2">
    <source>
        <dbReference type="Proteomes" id="UP000789860"/>
    </source>
</evidence>
<feature type="non-terminal residue" evidence="1">
    <location>
        <position position="154"/>
    </location>
</feature>
<proteinExistence type="predicted"/>
<organism evidence="1 2">
    <name type="scientific">Scutellospora calospora</name>
    <dbReference type="NCBI Taxonomy" id="85575"/>
    <lineage>
        <taxon>Eukaryota</taxon>
        <taxon>Fungi</taxon>
        <taxon>Fungi incertae sedis</taxon>
        <taxon>Mucoromycota</taxon>
        <taxon>Glomeromycotina</taxon>
        <taxon>Glomeromycetes</taxon>
        <taxon>Diversisporales</taxon>
        <taxon>Gigasporaceae</taxon>
        <taxon>Scutellospora</taxon>
    </lineage>
</organism>
<feature type="non-terminal residue" evidence="1">
    <location>
        <position position="1"/>
    </location>
</feature>
<sequence>TDVLRLTATMTGLERILPAFDINGHSVKIQFPIELTRISHINSMVVGHVAKVIWEVKNTTNVDFGVEANNKRIIRVRLCKVGGEVSPSALKFGLKSNQKGVKIIPPVQTMENEYIFDIPLLRAGRTLRLEAVLTLTEAEAFEYADFWLYLELGK</sequence>